<evidence type="ECO:0000256" key="1">
    <source>
        <dbReference type="ARBA" id="ARBA00022630"/>
    </source>
</evidence>
<dbReference type="NCBIfam" id="NF003719">
    <property type="entry name" value="PRK05329.1-2"/>
    <property type="match status" value="1"/>
</dbReference>
<dbReference type="Proteomes" id="UP001283366">
    <property type="component" value="Unassembled WGS sequence"/>
</dbReference>
<keyword evidence="3 4" id="KW-0560">Oxidoreductase</keyword>
<keyword evidence="9" id="KW-1185">Reference proteome</keyword>
<dbReference type="EMBL" id="JAWRCO010000002">
    <property type="protein sequence ID" value="MDW6004936.1"/>
    <property type="molecule type" value="Genomic_DNA"/>
</dbReference>
<dbReference type="GO" id="GO:0009331">
    <property type="term" value="C:glycerol-3-phosphate dehydrogenase (FAD) complex"/>
    <property type="evidence" value="ECO:0007669"/>
    <property type="project" value="InterPro"/>
</dbReference>
<dbReference type="Proteomes" id="UP000196125">
    <property type="component" value="Unassembled WGS sequence"/>
</dbReference>
<dbReference type="InterPro" id="IPR003953">
    <property type="entry name" value="FAD-dep_OxRdtase_2_FAD-bd"/>
</dbReference>
<dbReference type="OrthoDB" id="6395323at2"/>
<comment type="pathway">
    <text evidence="4">Polyol metabolism; glycerol degradation via glycerol kinase pathway; glycerone phosphate from sn-glycerol 3-phosphate (anaerobic route): step 1/1.</text>
</comment>
<sequence length="451" mass="50313">MMHYDIAVIGGGIAGYCAAIRSQQAGKRTVLISQGQSALHFSSGSIDVLGRLPSGEIVDYPLEAISLLQDNESPEPELQGQTAQYLPEKHPYSKVGRSSLEKSLRWFTDMLAAEVPLSHQADSANHWRITPFGTLKSTWLSQPHVYQHRSAAGFREIVVIALAGYRDFQPRTLKDNLTRLADFSGIPVRIAQIHIPGFEGYRRNPCELRSIDIAHLLQQESAWLAFCDQLTHMTHKDDLVILPAVIGNGDGLKLLERLQQATHRHFHEVPTMPPSLMGIRLEEALHRIFRQAGGIHLKGDQVLEGHFDGHRLTEIYTRNLPDIPIRAGQYIMATGSYFSQGLRASRQSVREPVFDLDISQASQRTQWGERDFFSRQPHPFMTFGVSTNKHLNPSYHGKTIENLYCCGAMLAGYDPVFEGSGGGVAIATAYHAVEQCLTGDIWADTRQEVVL</sequence>
<keyword evidence="1 4" id="KW-0285">Flavoprotein</keyword>
<dbReference type="Gene3D" id="3.50.50.60">
    <property type="entry name" value="FAD/NAD(P)-binding domain"/>
    <property type="match status" value="1"/>
</dbReference>
<accession>A0A1Y6IVP6</accession>
<reference evidence="6 9" key="2">
    <citation type="submission" date="2023-11" db="EMBL/GenBank/DDBJ databases">
        <title>Plant-associative lifestyle of Vibrio porteresiae and its evolutionary dynamics.</title>
        <authorList>
            <person name="Rameshkumar N."/>
            <person name="Kirti K."/>
        </authorList>
    </citation>
    <scope>NUCLEOTIDE SEQUENCE [LARGE SCALE GENOMIC DNA]</scope>
    <source>
        <strain evidence="6 9">MSSRF38</strain>
    </source>
</reference>
<dbReference type="EMBL" id="FXXI01000006">
    <property type="protein sequence ID" value="SMS01698.1"/>
    <property type="molecule type" value="Genomic_DNA"/>
</dbReference>
<evidence type="ECO:0000256" key="4">
    <source>
        <dbReference type="HAMAP-Rule" id="MF_00753"/>
    </source>
</evidence>
<organism evidence="7 8">
    <name type="scientific">Vibrio mangrovi</name>
    <dbReference type="NCBI Taxonomy" id="474394"/>
    <lineage>
        <taxon>Bacteria</taxon>
        <taxon>Pseudomonadati</taxon>
        <taxon>Pseudomonadota</taxon>
        <taxon>Gammaproteobacteria</taxon>
        <taxon>Vibrionales</taxon>
        <taxon>Vibrionaceae</taxon>
        <taxon>Vibrio</taxon>
    </lineage>
</organism>
<dbReference type="PANTHER" id="PTHR42949:SF3">
    <property type="entry name" value="ANAEROBIC GLYCEROL-3-PHOSPHATE DEHYDROGENASE SUBUNIT B"/>
    <property type="match status" value="1"/>
</dbReference>
<dbReference type="SUPFAM" id="SSF51905">
    <property type="entry name" value="FAD/NAD(P)-binding domain"/>
    <property type="match status" value="1"/>
</dbReference>
<dbReference type="PIRSF" id="PIRSF000141">
    <property type="entry name" value="Anaerobic_G3P_dh"/>
    <property type="match status" value="1"/>
</dbReference>
<feature type="domain" description="FAD-dependent oxidoreductase 2 FAD-binding" evidence="5">
    <location>
        <begin position="5"/>
        <end position="424"/>
    </location>
</feature>
<comment type="catalytic activity">
    <reaction evidence="4">
        <text>a quinone + sn-glycerol 3-phosphate = dihydroxyacetone phosphate + a quinol</text>
        <dbReference type="Rhea" id="RHEA:18977"/>
        <dbReference type="ChEBI" id="CHEBI:24646"/>
        <dbReference type="ChEBI" id="CHEBI:57597"/>
        <dbReference type="ChEBI" id="CHEBI:57642"/>
        <dbReference type="ChEBI" id="CHEBI:132124"/>
        <dbReference type="EC" id="1.1.5.3"/>
    </reaction>
</comment>
<dbReference type="AlphaFoldDB" id="A0A1Y6IVP6"/>
<gene>
    <name evidence="4 7" type="primary">glpB</name>
    <name evidence="6" type="ORF">SBX37_18920</name>
    <name evidence="7" type="ORF">VIM7927_03002</name>
</gene>
<evidence type="ECO:0000313" key="7">
    <source>
        <dbReference type="EMBL" id="SMS01698.1"/>
    </source>
</evidence>
<dbReference type="NCBIfam" id="NF003720">
    <property type="entry name" value="PRK05329.1-3"/>
    <property type="match status" value="1"/>
</dbReference>
<dbReference type="PANTHER" id="PTHR42949">
    <property type="entry name" value="ANAEROBIC GLYCEROL-3-PHOSPHATE DEHYDROGENASE SUBUNIT B"/>
    <property type="match status" value="1"/>
</dbReference>
<evidence type="ECO:0000313" key="9">
    <source>
        <dbReference type="Proteomes" id="UP001283366"/>
    </source>
</evidence>
<dbReference type="InterPro" id="IPR009158">
    <property type="entry name" value="G3P_DH_GlpB_su"/>
</dbReference>
<dbReference type="InterPro" id="IPR036188">
    <property type="entry name" value="FAD/NAD-bd_sf"/>
</dbReference>
<evidence type="ECO:0000313" key="8">
    <source>
        <dbReference type="Proteomes" id="UP000196125"/>
    </source>
</evidence>
<dbReference type="NCBIfam" id="TIGR03378">
    <property type="entry name" value="glycerol3P_GlpB"/>
    <property type="match status" value="1"/>
</dbReference>
<comment type="similarity">
    <text evidence="4">Belongs to the anaerobic G-3-P dehydrogenase subunit B family.</text>
</comment>
<dbReference type="RefSeq" id="WP_087481733.1">
    <property type="nucleotide sequence ID" value="NZ_AP024884.1"/>
</dbReference>
<reference evidence="7 8" key="1">
    <citation type="submission" date="2017-05" db="EMBL/GenBank/DDBJ databases">
        <authorList>
            <person name="Song R."/>
            <person name="Chenine A.L."/>
            <person name="Ruprecht R.M."/>
        </authorList>
    </citation>
    <scope>NUCLEOTIDE SEQUENCE [LARGE SCALE GENOMIC DNA]</scope>
    <source>
        <strain evidence="7 8">CECT 7927</strain>
    </source>
</reference>
<comment type="subunit">
    <text evidence="4">Composed of a catalytic GlpA/B dimer and of membrane bound GlpC.</text>
</comment>
<comment type="function">
    <text evidence="4">Conversion of glycerol 3-phosphate to dihydroxyacetone. Uses fumarate or nitrate as electron acceptor.</text>
</comment>
<dbReference type="GO" id="GO:0019563">
    <property type="term" value="P:glycerol catabolic process"/>
    <property type="evidence" value="ECO:0007669"/>
    <property type="project" value="UniProtKB-UniRule"/>
</dbReference>
<keyword evidence="2 4" id="KW-0288">FMN</keyword>
<evidence type="ECO:0000256" key="3">
    <source>
        <dbReference type="ARBA" id="ARBA00023002"/>
    </source>
</evidence>
<dbReference type="InterPro" id="IPR051691">
    <property type="entry name" value="Metab_Enz_Cyan_OpOx_G3PDH"/>
</dbReference>
<name>A0A1Y6IVP6_9VIBR</name>
<dbReference type="UniPathway" id="UPA00618">
    <property type="reaction ID" value="UER00673"/>
</dbReference>
<dbReference type="Pfam" id="PF00890">
    <property type="entry name" value="FAD_binding_2"/>
    <property type="match status" value="1"/>
</dbReference>
<dbReference type="GO" id="GO:0004368">
    <property type="term" value="F:glycerol-3-phosphate dehydrogenase (quinone) activity"/>
    <property type="evidence" value="ECO:0007669"/>
    <property type="project" value="UniProtKB-UniRule"/>
</dbReference>
<dbReference type="EC" id="1.1.5.3" evidence="4"/>
<evidence type="ECO:0000256" key="2">
    <source>
        <dbReference type="ARBA" id="ARBA00022643"/>
    </source>
</evidence>
<protein>
    <recommendedName>
        <fullName evidence="4">Anaerobic glycerol-3-phosphate dehydrogenase subunit B</fullName>
        <shortName evidence="4">Anaerobic G-3-P dehydrogenase subunit B</shortName>
        <shortName evidence="4">Anaerobic G3Pdhase B</shortName>
        <ecNumber evidence="4">1.1.5.3</ecNumber>
    </recommendedName>
</protein>
<evidence type="ECO:0000313" key="6">
    <source>
        <dbReference type="EMBL" id="MDW6004936.1"/>
    </source>
</evidence>
<proteinExistence type="inferred from homology"/>
<dbReference type="HAMAP" id="MF_00753">
    <property type="entry name" value="Glycerol3P_GlpB"/>
    <property type="match status" value="1"/>
</dbReference>
<comment type="cofactor">
    <cofactor evidence="4">
        <name>FMN</name>
        <dbReference type="ChEBI" id="CHEBI:58210"/>
    </cofactor>
</comment>
<evidence type="ECO:0000259" key="5">
    <source>
        <dbReference type="Pfam" id="PF00890"/>
    </source>
</evidence>